<sequence>MQISNKTNENETNRETNEAMENSIKQIVPVKKSNKVNEEKGSNL</sequence>
<evidence type="ECO:0000313" key="2">
    <source>
        <dbReference type="Proteomes" id="UP000789702"/>
    </source>
</evidence>
<accession>A0ACA9K7C1</accession>
<keyword evidence="2" id="KW-1185">Reference proteome</keyword>
<evidence type="ECO:0000313" key="1">
    <source>
        <dbReference type="EMBL" id="CAG8456817.1"/>
    </source>
</evidence>
<protein>
    <submittedName>
        <fullName evidence="1">4442_t:CDS:1</fullName>
    </submittedName>
</protein>
<reference evidence="1" key="1">
    <citation type="submission" date="2021-06" db="EMBL/GenBank/DDBJ databases">
        <authorList>
            <person name="Kallberg Y."/>
            <person name="Tangrot J."/>
            <person name="Rosling A."/>
        </authorList>
    </citation>
    <scope>NUCLEOTIDE SEQUENCE</scope>
    <source>
        <strain evidence="1">IL203A</strain>
    </source>
</reference>
<comment type="caution">
    <text evidence="1">The sequence shown here is derived from an EMBL/GenBank/DDBJ whole genome shotgun (WGS) entry which is preliminary data.</text>
</comment>
<name>A0ACA9K7C1_9GLOM</name>
<dbReference type="EMBL" id="CAJVPU010000622">
    <property type="protein sequence ID" value="CAG8456817.1"/>
    <property type="molecule type" value="Genomic_DNA"/>
</dbReference>
<dbReference type="Proteomes" id="UP000789702">
    <property type="component" value="Unassembled WGS sequence"/>
</dbReference>
<proteinExistence type="predicted"/>
<organism evidence="1 2">
    <name type="scientific">Dentiscutata heterogama</name>
    <dbReference type="NCBI Taxonomy" id="1316150"/>
    <lineage>
        <taxon>Eukaryota</taxon>
        <taxon>Fungi</taxon>
        <taxon>Fungi incertae sedis</taxon>
        <taxon>Mucoromycota</taxon>
        <taxon>Glomeromycotina</taxon>
        <taxon>Glomeromycetes</taxon>
        <taxon>Diversisporales</taxon>
        <taxon>Gigasporaceae</taxon>
        <taxon>Dentiscutata</taxon>
    </lineage>
</organism>
<gene>
    <name evidence="1" type="ORF">DHETER_LOCUS1101</name>
</gene>